<organism evidence="1">
    <name type="scientific">Arundo donax</name>
    <name type="common">Giant reed</name>
    <name type="synonym">Donax arundinaceus</name>
    <dbReference type="NCBI Taxonomy" id="35708"/>
    <lineage>
        <taxon>Eukaryota</taxon>
        <taxon>Viridiplantae</taxon>
        <taxon>Streptophyta</taxon>
        <taxon>Embryophyta</taxon>
        <taxon>Tracheophyta</taxon>
        <taxon>Spermatophyta</taxon>
        <taxon>Magnoliopsida</taxon>
        <taxon>Liliopsida</taxon>
        <taxon>Poales</taxon>
        <taxon>Poaceae</taxon>
        <taxon>PACMAD clade</taxon>
        <taxon>Arundinoideae</taxon>
        <taxon>Arundineae</taxon>
        <taxon>Arundo</taxon>
    </lineage>
</organism>
<reference evidence="1" key="1">
    <citation type="submission" date="2014-09" db="EMBL/GenBank/DDBJ databases">
        <authorList>
            <person name="Magalhaes I.L.F."/>
            <person name="Oliveira U."/>
            <person name="Santos F.R."/>
            <person name="Vidigal T.H.D.A."/>
            <person name="Brescovit A.D."/>
            <person name="Santos A.J."/>
        </authorList>
    </citation>
    <scope>NUCLEOTIDE SEQUENCE</scope>
    <source>
        <tissue evidence="1">Shoot tissue taken approximately 20 cm above the soil surface</tissue>
    </source>
</reference>
<reference evidence="1" key="2">
    <citation type="journal article" date="2015" name="Data Brief">
        <title>Shoot transcriptome of the giant reed, Arundo donax.</title>
        <authorList>
            <person name="Barrero R.A."/>
            <person name="Guerrero F.D."/>
            <person name="Moolhuijzen P."/>
            <person name="Goolsby J.A."/>
            <person name="Tidwell J."/>
            <person name="Bellgard S.E."/>
            <person name="Bellgard M.I."/>
        </authorList>
    </citation>
    <scope>NUCLEOTIDE SEQUENCE</scope>
    <source>
        <tissue evidence="1">Shoot tissue taken approximately 20 cm above the soil surface</tissue>
    </source>
</reference>
<accession>A0A0A9ANV3</accession>
<sequence>MLIALTCENLFVFLAAMLCLSIQCTRVYDSGKEY</sequence>
<protein>
    <submittedName>
        <fullName evidence="1">Uncharacterized protein</fullName>
    </submittedName>
</protein>
<dbReference type="EMBL" id="GBRH01245074">
    <property type="protein sequence ID" value="JAD52821.1"/>
    <property type="molecule type" value="Transcribed_RNA"/>
</dbReference>
<dbReference type="AlphaFoldDB" id="A0A0A9ANV3"/>
<name>A0A0A9ANV3_ARUDO</name>
<evidence type="ECO:0000313" key="1">
    <source>
        <dbReference type="EMBL" id="JAD52821.1"/>
    </source>
</evidence>
<proteinExistence type="predicted"/>